<evidence type="ECO:0000313" key="3">
    <source>
        <dbReference type="Proteomes" id="UP001374803"/>
    </source>
</evidence>
<feature type="region of interest" description="Disordered" evidence="1">
    <location>
        <begin position="47"/>
        <end position="91"/>
    </location>
</feature>
<dbReference type="RefSeq" id="WP_394830156.1">
    <property type="nucleotide sequence ID" value="NZ_CP089929.1"/>
</dbReference>
<proteinExistence type="predicted"/>
<evidence type="ECO:0000313" key="2">
    <source>
        <dbReference type="EMBL" id="WXB10836.1"/>
    </source>
</evidence>
<accession>A0ABZ2LIS6</accession>
<name>A0ABZ2LIS6_9BACT</name>
<reference evidence="2" key="1">
    <citation type="submission" date="2021-12" db="EMBL/GenBank/DDBJ databases">
        <title>Discovery of the Pendulisporaceae a myxobacterial family with distinct sporulation behavior and unique specialized metabolism.</title>
        <authorList>
            <person name="Garcia R."/>
            <person name="Popoff A."/>
            <person name="Bader C.D."/>
            <person name="Loehr J."/>
            <person name="Walesch S."/>
            <person name="Walt C."/>
            <person name="Boldt J."/>
            <person name="Bunk B."/>
            <person name="Haeckl F.J.F.P.J."/>
            <person name="Gunesch A.P."/>
            <person name="Birkelbach J."/>
            <person name="Nuebel U."/>
            <person name="Pietschmann T."/>
            <person name="Bach T."/>
            <person name="Mueller R."/>
        </authorList>
    </citation>
    <scope>NUCLEOTIDE SEQUENCE</scope>
    <source>
        <strain evidence="2">MSr11367</strain>
    </source>
</reference>
<evidence type="ECO:0000256" key="1">
    <source>
        <dbReference type="SAM" id="MobiDB-lite"/>
    </source>
</evidence>
<dbReference type="EMBL" id="CP089983">
    <property type="protein sequence ID" value="WXB10836.1"/>
    <property type="molecule type" value="Genomic_DNA"/>
</dbReference>
<dbReference type="Proteomes" id="UP001374803">
    <property type="component" value="Chromosome"/>
</dbReference>
<feature type="region of interest" description="Disordered" evidence="1">
    <location>
        <begin position="1"/>
        <end position="22"/>
    </location>
</feature>
<protein>
    <submittedName>
        <fullName evidence="2">Uncharacterized protein</fullName>
    </submittedName>
</protein>
<gene>
    <name evidence="2" type="ORF">LVJ94_26980</name>
</gene>
<feature type="compositionally biased region" description="Gly residues" evidence="1">
    <location>
        <begin position="65"/>
        <end position="74"/>
    </location>
</feature>
<keyword evidence="3" id="KW-1185">Reference proteome</keyword>
<sequence>MAGAKGGNARRPMFGGGGEGGHGGGALQIAACRDLVLAGRLSASGDGAFQGQDGYAQSSHSPSGTDGGGGGSGGTLLVETTRVRRIPTVVG</sequence>
<organism evidence="2 3">
    <name type="scientific">Pendulispora rubella</name>
    <dbReference type="NCBI Taxonomy" id="2741070"/>
    <lineage>
        <taxon>Bacteria</taxon>
        <taxon>Pseudomonadati</taxon>
        <taxon>Myxococcota</taxon>
        <taxon>Myxococcia</taxon>
        <taxon>Myxococcales</taxon>
        <taxon>Sorangiineae</taxon>
        <taxon>Pendulisporaceae</taxon>
        <taxon>Pendulispora</taxon>
    </lineage>
</organism>